<accession>A0ABM8Z2R3</accession>
<sequence>MLVYSYYPKLAGIVPLAPMVAAGNYIAARHGGSADEAPRVDQLYDFARDRLKANYIFWARPPDRSRYFPQVLDILNQPALRADPAGGLSKACPSVFAFCVN</sequence>
<name>A0ABM8Z2R3_9PROT</name>
<proteinExistence type="predicted"/>
<reference evidence="1 2" key="1">
    <citation type="submission" date="2021-10" db="EMBL/GenBank/DDBJ databases">
        <authorList>
            <person name="Koch H."/>
        </authorList>
    </citation>
    <scope>NUCLEOTIDE SEQUENCE [LARGE SCALE GENOMIC DNA]</scope>
    <source>
        <strain evidence="1">6680</strain>
    </source>
</reference>
<dbReference type="RefSeq" id="WP_239797846.1">
    <property type="nucleotide sequence ID" value="NZ_OU912926.1"/>
</dbReference>
<dbReference type="Proteomes" id="UP000839052">
    <property type="component" value="Chromosome"/>
</dbReference>
<evidence type="ECO:0000313" key="1">
    <source>
        <dbReference type="EMBL" id="CAG9934182.1"/>
    </source>
</evidence>
<gene>
    <name evidence="1" type="ORF">NTG6680_2933</name>
</gene>
<evidence type="ECO:0000313" key="2">
    <source>
        <dbReference type="Proteomes" id="UP000839052"/>
    </source>
</evidence>
<protein>
    <submittedName>
        <fullName evidence="1">Uncharacterized protein</fullName>
    </submittedName>
</protein>
<dbReference type="EMBL" id="OU912926">
    <property type="protein sequence ID" value="CAG9934182.1"/>
    <property type="molecule type" value="Genomic_DNA"/>
</dbReference>
<organism evidence="1 2">
    <name type="scientific">Candidatus Nitrotoga arctica</name>
    <dbReference type="NCBI Taxonomy" id="453162"/>
    <lineage>
        <taxon>Bacteria</taxon>
        <taxon>Pseudomonadati</taxon>
        <taxon>Pseudomonadota</taxon>
        <taxon>Betaproteobacteria</taxon>
        <taxon>Nitrosomonadales</taxon>
        <taxon>Gallionellaceae</taxon>
        <taxon>Candidatus Nitrotoga</taxon>
    </lineage>
</organism>
<keyword evidence="2" id="KW-1185">Reference proteome</keyword>